<keyword evidence="1" id="KW-0805">Transcription regulation</keyword>
<dbReference type="Gene3D" id="3.30.70.920">
    <property type="match status" value="1"/>
</dbReference>
<evidence type="ECO:0000313" key="5">
    <source>
        <dbReference type="EMBL" id="MBD2858333.1"/>
    </source>
</evidence>
<protein>
    <submittedName>
        <fullName evidence="5">Lrp/AsnC family transcriptional regulator</fullName>
    </submittedName>
</protein>
<feature type="domain" description="HTH asnC-type" evidence="4">
    <location>
        <begin position="8"/>
        <end position="68"/>
    </location>
</feature>
<accession>A0A927GVQ6</accession>
<dbReference type="AlphaFoldDB" id="A0A927GVQ6"/>
<organism evidence="5 6">
    <name type="scientific">Spongiibacter pelagi</name>
    <dbReference type="NCBI Taxonomy" id="2760804"/>
    <lineage>
        <taxon>Bacteria</taxon>
        <taxon>Pseudomonadati</taxon>
        <taxon>Pseudomonadota</taxon>
        <taxon>Gammaproteobacteria</taxon>
        <taxon>Cellvibrionales</taxon>
        <taxon>Spongiibacteraceae</taxon>
        <taxon>Spongiibacter</taxon>
    </lineage>
</organism>
<dbReference type="GO" id="GO:0005829">
    <property type="term" value="C:cytosol"/>
    <property type="evidence" value="ECO:0007669"/>
    <property type="project" value="TreeGrafter"/>
</dbReference>
<evidence type="ECO:0000259" key="4">
    <source>
        <dbReference type="PROSITE" id="PS50956"/>
    </source>
</evidence>
<proteinExistence type="predicted"/>
<dbReference type="RefSeq" id="WP_190763068.1">
    <property type="nucleotide sequence ID" value="NZ_JACXLD010000002.1"/>
</dbReference>
<gene>
    <name evidence="5" type="ORF">IB286_04865</name>
</gene>
<dbReference type="Proteomes" id="UP000610558">
    <property type="component" value="Unassembled WGS sequence"/>
</dbReference>
<dbReference type="SUPFAM" id="SSF46785">
    <property type="entry name" value="Winged helix' DNA-binding domain"/>
    <property type="match status" value="1"/>
</dbReference>
<keyword evidence="2" id="KW-0238">DNA-binding</keyword>
<dbReference type="SMART" id="SM00344">
    <property type="entry name" value="HTH_ASNC"/>
    <property type="match status" value="1"/>
</dbReference>
<evidence type="ECO:0000313" key="6">
    <source>
        <dbReference type="Proteomes" id="UP000610558"/>
    </source>
</evidence>
<dbReference type="InterPro" id="IPR019888">
    <property type="entry name" value="Tscrpt_reg_AsnC-like"/>
</dbReference>
<dbReference type="GO" id="GO:0043200">
    <property type="term" value="P:response to amino acid"/>
    <property type="evidence" value="ECO:0007669"/>
    <property type="project" value="TreeGrafter"/>
</dbReference>
<dbReference type="InterPro" id="IPR000485">
    <property type="entry name" value="AsnC-type_HTH_dom"/>
</dbReference>
<comment type="caution">
    <text evidence="5">The sequence shown here is derived from an EMBL/GenBank/DDBJ whole genome shotgun (WGS) entry which is preliminary data.</text>
</comment>
<keyword evidence="6" id="KW-1185">Reference proteome</keyword>
<dbReference type="Pfam" id="PF13404">
    <property type="entry name" value="HTH_AsnC-type"/>
    <property type="match status" value="1"/>
</dbReference>
<dbReference type="InterPro" id="IPR011008">
    <property type="entry name" value="Dimeric_a/b-barrel"/>
</dbReference>
<dbReference type="InterPro" id="IPR036388">
    <property type="entry name" value="WH-like_DNA-bd_sf"/>
</dbReference>
<dbReference type="PANTHER" id="PTHR30154:SF34">
    <property type="entry name" value="TRANSCRIPTIONAL REGULATOR AZLB"/>
    <property type="match status" value="1"/>
</dbReference>
<sequence length="166" mass="18415">MNADTGALDEMDFRIIEYLRRDGRMSFKALADALTTSEVTVRARVRRLEETNSLRVVAVTDYEAMGYSTMLAVGVQVEDRPAEDVARDLAQFPEVFSICQVVGHLDIETLAVAQDQEGISRLLTRLAAVPGVRRLEPSVALDVLKNQSNWVPFDKNNKTTGVLEAC</sequence>
<dbReference type="PANTHER" id="PTHR30154">
    <property type="entry name" value="LEUCINE-RESPONSIVE REGULATORY PROTEIN"/>
    <property type="match status" value="1"/>
</dbReference>
<evidence type="ECO:0000256" key="2">
    <source>
        <dbReference type="ARBA" id="ARBA00023125"/>
    </source>
</evidence>
<name>A0A927GVQ6_9GAMM</name>
<dbReference type="InterPro" id="IPR019887">
    <property type="entry name" value="Tscrpt_reg_AsnC/Lrp_C"/>
</dbReference>
<dbReference type="Pfam" id="PF01037">
    <property type="entry name" value="AsnC_trans_reg"/>
    <property type="match status" value="1"/>
</dbReference>
<reference evidence="5" key="1">
    <citation type="submission" date="2020-09" db="EMBL/GenBank/DDBJ databases">
        <authorList>
            <person name="Yoon J.-W."/>
        </authorList>
    </citation>
    <scope>NUCLEOTIDE SEQUENCE</scope>
    <source>
        <strain evidence="5">KMU-158</strain>
    </source>
</reference>
<dbReference type="PROSITE" id="PS50956">
    <property type="entry name" value="HTH_ASNC_2"/>
    <property type="match status" value="1"/>
</dbReference>
<dbReference type="Gene3D" id="1.10.10.10">
    <property type="entry name" value="Winged helix-like DNA-binding domain superfamily/Winged helix DNA-binding domain"/>
    <property type="match status" value="1"/>
</dbReference>
<keyword evidence="3" id="KW-0804">Transcription</keyword>
<dbReference type="PRINTS" id="PR00033">
    <property type="entry name" value="HTHASNC"/>
</dbReference>
<evidence type="ECO:0000256" key="3">
    <source>
        <dbReference type="ARBA" id="ARBA00023163"/>
    </source>
</evidence>
<dbReference type="EMBL" id="JACXLD010000002">
    <property type="protein sequence ID" value="MBD2858333.1"/>
    <property type="molecule type" value="Genomic_DNA"/>
</dbReference>
<dbReference type="GO" id="GO:0043565">
    <property type="term" value="F:sequence-specific DNA binding"/>
    <property type="evidence" value="ECO:0007669"/>
    <property type="project" value="InterPro"/>
</dbReference>
<dbReference type="SUPFAM" id="SSF54909">
    <property type="entry name" value="Dimeric alpha+beta barrel"/>
    <property type="match status" value="1"/>
</dbReference>
<evidence type="ECO:0000256" key="1">
    <source>
        <dbReference type="ARBA" id="ARBA00023015"/>
    </source>
</evidence>
<dbReference type="InterPro" id="IPR036390">
    <property type="entry name" value="WH_DNA-bd_sf"/>
</dbReference>